<dbReference type="Proteomes" id="UP000683360">
    <property type="component" value="Unassembled WGS sequence"/>
</dbReference>
<feature type="compositionally biased region" description="Basic and acidic residues" evidence="2">
    <location>
        <begin position="438"/>
        <end position="454"/>
    </location>
</feature>
<evidence type="ECO:0000256" key="2">
    <source>
        <dbReference type="SAM" id="MobiDB-lite"/>
    </source>
</evidence>
<name>A0A8S3SRY5_MYTED</name>
<dbReference type="Pfam" id="PF16879">
    <property type="entry name" value="Sin3a_C"/>
    <property type="match status" value="1"/>
</dbReference>
<proteinExistence type="predicted"/>
<protein>
    <submittedName>
        <fullName evidence="4">SIN3A</fullName>
    </submittedName>
</protein>
<feature type="region of interest" description="Disordered" evidence="2">
    <location>
        <begin position="350"/>
        <end position="385"/>
    </location>
</feature>
<sequence>MLEDAASLIIHHVKRQSGLAKEHKQRIKQLLKHFIPDLFYTARGELSDDERDDEDGSDEEKEDSKDKVKVEKEDKVKVENESKEEDKENVPVKEESMDVDADVKKEEDLLKDEAPMVNGDINNEDSDMDDDDVYTLLHINNNWYLFFRLHHILCDRLYKIYSYSNRIAAEEALCRKDRKESTAIALRLKAPSEVEPDEYYSYFLEMVKSLLDGNMEPTQYEDQLREMYGIHAYIAFTMDKLVQNLVRQVQNMVCEDTSSTYHQRSNAELAYQKATEHLLTDENCFKAMLFKRDCKLTLELLDTEHEQSDDPVEVERWSEYVEKYVANDDTVSEDLKDQLARKPVFLPRNVRQWRQRNKNEKRKDEEEQEDGGSTSPKANTDDMDIMDNTTLTKARESHKRVSLKMHEKFENLVSKWREENVTEDMMENSENWIMGETGDVRPSETTKHLISDPDRSPYYDYHKYKAVFFKETETDE</sequence>
<dbReference type="InterPro" id="IPR031693">
    <property type="entry name" value="Sin3_C"/>
</dbReference>
<gene>
    <name evidence="4" type="ORF">MEDL_36358</name>
</gene>
<accession>A0A8S3SRY5</accession>
<keyword evidence="5" id="KW-1185">Reference proteome</keyword>
<dbReference type="GO" id="GO:0000122">
    <property type="term" value="P:negative regulation of transcription by RNA polymerase II"/>
    <property type="evidence" value="ECO:0007669"/>
    <property type="project" value="TreeGrafter"/>
</dbReference>
<dbReference type="GO" id="GO:0070822">
    <property type="term" value="C:Sin3-type complex"/>
    <property type="evidence" value="ECO:0007669"/>
    <property type="project" value="TreeGrafter"/>
</dbReference>
<dbReference type="InterPro" id="IPR039774">
    <property type="entry name" value="Sin3-like"/>
</dbReference>
<dbReference type="AlphaFoldDB" id="A0A8S3SRY5"/>
<evidence type="ECO:0000313" key="4">
    <source>
        <dbReference type="EMBL" id="CAG2223132.1"/>
    </source>
</evidence>
<feature type="compositionally biased region" description="Basic and acidic residues" evidence="2">
    <location>
        <begin position="62"/>
        <end position="98"/>
    </location>
</feature>
<dbReference type="PANTHER" id="PTHR12346">
    <property type="entry name" value="SIN3B-RELATED"/>
    <property type="match status" value="1"/>
</dbReference>
<feature type="region of interest" description="Disordered" evidence="2">
    <location>
        <begin position="433"/>
        <end position="454"/>
    </location>
</feature>
<comment type="caution">
    <text evidence="4">The sequence shown here is derived from an EMBL/GenBank/DDBJ whole genome shotgun (WGS) entry which is preliminary data.</text>
</comment>
<dbReference type="GO" id="GO:0003714">
    <property type="term" value="F:transcription corepressor activity"/>
    <property type="evidence" value="ECO:0007669"/>
    <property type="project" value="InterPro"/>
</dbReference>
<keyword evidence="1" id="KW-0678">Repressor</keyword>
<dbReference type="PANTHER" id="PTHR12346:SF0">
    <property type="entry name" value="SIN3A, ISOFORM G"/>
    <property type="match status" value="1"/>
</dbReference>
<evidence type="ECO:0000259" key="3">
    <source>
        <dbReference type="Pfam" id="PF16879"/>
    </source>
</evidence>
<evidence type="ECO:0000313" key="5">
    <source>
        <dbReference type="Proteomes" id="UP000683360"/>
    </source>
</evidence>
<feature type="domain" description="Sin3 C-terminal" evidence="3">
    <location>
        <begin position="139"/>
        <end position="379"/>
    </location>
</feature>
<dbReference type="EMBL" id="CAJPWZ010001775">
    <property type="protein sequence ID" value="CAG2223132.1"/>
    <property type="molecule type" value="Genomic_DNA"/>
</dbReference>
<feature type="compositionally biased region" description="Acidic residues" evidence="2">
    <location>
        <begin position="47"/>
        <end position="61"/>
    </location>
</feature>
<dbReference type="OrthoDB" id="10265969at2759"/>
<reference evidence="4" key="1">
    <citation type="submission" date="2021-03" db="EMBL/GenBank/DDBJ databases">
        <authorList>
            <person name="Bekaert M."/>
        </authorList>
    </citation>
    <scope>NUCLEOTIDE SEQUENCE</scope>
</reference>
<feature type="region of interest" description="Disordered" evidence="2">
    <location>
        <begin position="45"/>
        <end position="98"/>
    </location>
</feature>
<evidence type="ECO:0000256" key="1">
    <source>
        <dbReference type="ARBA" id="ARBA00022491"/>
    </source>
</evidence>
<organism evidence="4 5">
    <name type="scientific">Mytilus edulis</name>
    <name type="common">Blue mussel</name>
    <dbReference type="NCBI Taxonomy" id="6550"/>
    <lineage>
        <taxon>Eukaryota</taxon>
        <taxon>Metazoa</taxon>
        <taxon>Spiralia</taxon>
        <taxon>Lophotrochozoa</taxon>
        <taxon>Mollusca</taxon>
        <taxon>Bivalvia</taxon>
        <taxon>Autobranchia</taxon>
        <taxon>Pteriomorphia</taxon>
        <taxon>Mytilida</taxon>
        <taxon>Mytiloidea</taxon>
        <taxon>Mytilidae</taxon>
        <taxon>Mytilinae</taxon>
        <taxon>Mytilus</taxon>
    </lineage>
</organism>